<name>A0ABV5H5A5_9FLAO</name>
<organism evidence="3 4">
    <name type="scientific">Flavobacterium gyeonganense</name>
    <dbReference type="NCBI Taxonomy" id="1310418"/>
    <lineage>
        <taxon>Bacteria</taxon>
        <taxon>Pseudomonadati</taxon>
        <taxon>Bacteroidota</taxon>
        <taxon>Flavobacteriia</taxon>
        <taxon>Flavobacteriales</taxon>
        <taxon>Flavobacteriaceae</taxon>
        <taxon>Flavobacterium</taxon>
    </lineage>
</organism>
<feature type="chain" id="PRO_5046437064" evidence="2">
    <location>
        <begin position="23"/>
        <end position="404"/>
    </location>
</feature>
<evidence type="ECO:0000256" key="2">
    <source>
        <dbReference type="SAM" id="SignalP"/>
    </source>
</evidence>
<comment type="caution">
    <text evidence="3">The sequence shown here is derived from an EMBL/GenBank/DDBJ whole genome shotgun (WGS) entry which is preliminary data.</text>
</comment>
<dbReference type="PROSITE" id="PS51257">
    <property type="entry name" value="PROKAR_LIPOPROTEIN"/>
    <property type="match status" value="1"/>
</dbReference>
<accession>A0ABV5H5A5</accession>
<gene>
    <name evidence="3" type="ORF">ACFFVK_00525</name>
</gene>
<proteinExistence type="predicted"/>
<feature type="region of interest" description="Disordered" evidence="1">
    <location>
        <begin position="230"/>
        <end position="260"/>
    </location>
</feature>
<reference evidence="3 4" key="1">
    <citation type="submission" date="2024-09" db="EMBL/GenBank/DDBJ databases">
        <authorList>
            <person name="Sun Q."/>
            <person name="Mori K."/>
        </authorList>
    </citation>
    <scope>NUCLEOTIDE SEQUENCE [LARGE SCALE GENOMIC DNA]</scope>
    <source>
        <strain evidence="3 4">CECT 8365</strain>
    </source>
</reference>
<evidence type="ECO:0000256" key="1">
    <source>
        <dbReference type="SAM" id="MobiDB-lite"/>
    </source>
</evidence>
<dbReference type="RefSeq" id="WP_278011693.1">
    <property type="nucleotide sequence ID" value="NZ_CP121112.1"/>
</dbReference>
<feature type="signal peptide" evidence="2">
    <location>
        <begin position="1"/>
        <end position="22"/>
    </location>
</feature>
<keyword evidence="4" id="KW-1185">Reference proteome</keyword>
<evidence type="ECO:0000313" key="3">
    <source>
        <dbReference type="EMBL" id="MFB9107047.1"/>
    </source>
</evidence>
<dbReference type="Proteomes" id="UP001589562">
    <property type="component" value="Unassembled WGS sequence"/>
</dbReference>
<sequence length="404" mass="45085">MKKHFYYAIALLLLLTVSCVSEKIETQETNASYIPEKVWVYDGNNTVLKGVIQELKNSEKREQLERRLLKNEVLWKNAEFLIIENKKRILVPFLSIDKENIIGFFALYRDSKGKIQYDMTVRSDVFNKNVKLPFWDSNIWVGYFKAYDRTILGKKNGNPGVMRKAVSQEQLKAMTSRLVCYYSPYESCVTVGGGGGDCDGGTGEGWSDCGGGGDSYTVCTTYYNYECFDVPDNPDPNPDPEPEPENPEPEDPGTGGGEIAETPPSCESFNFIQVGSLWQVAMVKNINFKVLGISPNGIQILHVISYPQAVYFGTPTNVQMGNTNITPGIAANVSARVLQKSMQEVVDKYGGTNVSDLILDLYFKERLVHNYPLSVPGGRVKFNPTENIPATDYKTNTWTAGNCN</sequence>
<evidence type="ECO:0000313" key="4">
    <source>
        <dbReference type="Proteomes" id="UP001589562"/>
    </source>
</evidence>
<feature type="compositionally biased region" description="Acidic residues" evidence="1">
    <location>
        <begin position="238"/>
        <end position="251"/>
    </location>
</feature>
<dbReference type="EMBL" id="JBHMFE010000005">
    <property type="protein sequence ID" value="MFB9107047.1"/>
    <property type="molecule type" value="Genomic_DNA"/>
</dbReference>
<protein>
    <submittedName>
        <fullName evidence="3">Uncharacterized protein</fullName>
    </submittedName>
</protein>
<keyword evidence="2" id="KW-0732">Signal</keyword>